<dbReference type="Proteomes" id="UP000252458">
    <property type="component" value="Unassembled WGS sequence"/>
</dbReference>
<evidence type="ECO:0000313" key="3">
    <source>
        <dbReference type="Proteomes" id="UP000252458"/>
    </source>
</evidence>
<dbReference type="EMBL" id="QMFZ01000025">
    <property type="protein sequence ID" value="RBB36098.1"/>
    <property type="molecule type" value="Genomic_DNA"/>
</dbReference>
<gene>
    <name evidence="2" type="ORF">DPV79_25865</name>
</gene>
<dbReference type="AlphaFoldDB" id="A0A365QP98"/>
<protein>
    <submittedName>
        <fullName evidence="2">Uncharacterized protein</fullName>
    </submittedName>
</protein>
<reference evidence="2 3" key="1">
    <citation type="submission" date="2018-06" db="EMBL/GenBank/DDBJ databases">
        <title>Draft genome sequence of Burkholderia reimsis strain BE51 isolated from a French agricultural soil.</title>
        <authorList>
            <person name="Esmaeel Q."/>
        </authorList>
    </citation>
    <scope>NUCLEOTIDE SEQUENCE [LARGE SCALE GENOMIC DNA]</scope>
    <source>
        <strain evidence="2 3">BE51</strain>
    </source>
</reference>
<comment type="caution">
    <text evidence="2">The sequence shown here is derived from an EMBL/GenBank/DDBJ whole genome shotgun (WGS) entry which is preliminary data.</text>
</comment>
<proteinExistence type="predicted"/>
<evidence type="ECO:0000313" key="2">
    <source>
        <dbReference type="EMBL" id="RBB36098.1"/>
    </source>
</evidence>
<name>A0A365QP98_9BURK</name>
<sequence length="103" mass="10889">MHATRRRACAFALRAAPAACALRSRAVRPRALLRARLPIARAAYPQPTGVQMNSDDSSRLPLAGATLRIAPPAAPHAPASVPSITDPQPIAPDATRRGALVRR</sequence>
<feature type="region of interest" description="Disordered" evidence="1">
    <location>
        <begin position="72"/>
        <end position="103"/>
    </location>
</feature>
<keyword evidence="3" id="KW-1185">Reference proteome</keyword>
<evidence type="ECO:0000256" key="1">
    <source>
        <dbReference type="SAM" id="MobiDB-lite"/>
    </source>
</evidence>
<organism evidence="2 3">
    <name type="scientific">Burkholderia reimsis</name>
    <dbReference type="NCBI Taxonomy" id="2234132"/>
    <lineage>
        <taxon>Bacteria</taxon>
        <taxon>Pseudomonadati</taxon>
        <taxon>Pseudomonadota</taxon>
        <taxon>Betaproteobacteria</taxon>
        <taxon>Burkholderiales</taxon>
        <taxon>Burkholderiaceae</taxon>
        <taxon>Burkholderia</taxon>
    </lineage>
</organism>
<accession>A0A365QP98</accession>